<dbReference type="SUPFAM" id="SSF88723">
    <property type="entry name" value="PIN domain-like"/>
    <property type="match status" value="1"/>
</dbReference>
<dbReference type="CDD" id="cd09872">
    <property type="entry name" value="PIN_Sll0205-like"/>
    <property type="match status" value="1"/>
</dbReference>
<dbReference type="RefSeq" id="WP_111343570.1">
    <property type="nucleotide sequence ID" value="NZ_QLII01000001.1"/>
</dbReference>
<dbReference type="Gene3D" id="3.40.50.1010">
    <property type="entry name" value="5'-nuclease"/>
    <property type="match status" value="1"/>
</dbReference>
<evidence type="ECO:0000313" key="2">
    <source>
        <dbReference type="EMBL" id="RAI75300.1"/>
    </source>
</evidence>
<organism evidence="2 3">
    <name type="scientific">Spirosoma telluris</name>
    <dbReference type="NCBI Taxonomy" id="2183553"/>
    <lineage>
        <taxon>Bacteria</taxon>
        <taxon>Pseudomonadati</taxon>
        <taxon>Bacteroidota</taxon>
        <taxon>Cytophagia</taxon>
        <taxon>Cytophagales</taxon>
        <taxon>Cytophagaceae</taxon>
        <taxon>Spirosoma</taxon>
    </lineage>
</organism>
<evidence type="ECO:0000313" key="3">
    <source>
        <dbReference type="Proteomes" id="UP000249016"/>
    </source>
</evidence>
<feature type="domain" description="PIN" evidence="1">
    <location>
        <begin position="3"/>
        <end position="124"/>
    </location>
</feature>
<dbReference type="PANTHER" id="PTHR36173:SF2">
    <property type="entry name" value="RIBONUCLEASE VAPC16"/>
    <property type="match status" value="1"/>
</dbReference>
<dbReference type="Pfam" id="PF01850">
    <property type="entry name" value="PIN"/>
    <property type="match status" value="1"/>
</dbReference>
<evidence type="ECO:0000259" key="1">
    <source>
        <dbReference type="Pfam" id="PF01850"/>
    </source>
</evidence>
<gene>
    <name evidence="2" type="ORF">HMF3257_15930</name>
</gene>
<name>A0A327NIY5_9BACT</name>
<proteinExistence type="predicted"/>
<protein>
    <recommendedName>
        <fullName evidence="1">PIN domain-containing protein</fullName>
    </recommendedName>
</protein>
<reference evidence="2 3" key="1">
    <citation type="submission" date="2018-06" db="EMBL/GenBank/DDBJ databases">
        <title>Spirosoma sp. HMF3257 Genome sequencing and assembly.</title>
        <authorList>
            <person name="Kang H."/>
            <person name="Cha I."/>
            <person name="Kim H."/>
            <person name="Kang J."/>
            <person name="Joh K."/>
        </authorList>
    </citation>
    <scope>NUCLEOTIDE SEQUENCE [LARGE SCALE GENOMIC DNA]</scope>
    <source>
        <strain evidence="2 3">HMF3257</strain>
    </source>
</reference>
<dbReference type="InterPro" id="IPR002716">
    <property type="entry name" value="PIN_dom"/>
</dbReference>
<dbReference type="InterPro" id="IPR052919">
    <property type="entry name" value="TA_system_RNase"/>
</dbReference>
<dbReference type="AlphaFoldDB" id="A0A327NIY5"/>
<dbReference type="InterPro" id="IPR041705">
    <property type="entry name" value="PIN_Sll0205"/>
</dbReference>
<accession>A0A327NIY5</accession>
<dbReference type="OrthoDB" id="9798990at2"/>
<dbReference type="PANTHER" id="PTHR36173">
    <property type="entry name" value="RIBONUCLEASE VAPC16-RELATED"/>
    <property type="match status" value="1"/>
</dbReference>
<dbReference type="Proteomes" id="UP000249016">
    <property type="component" value="Unassembled WGS sequence"/>
</dbReference>
<comment type="caution">
    <text evidence="2">The sequence shown here is derived from an EMBL/GenBank/DDBJ whole genome shotgun (WGS) entry which is preliminary data.</text>
</comment>
<dbReference type="EMBL" id="QLII01000001">
    <property type="protein sequence ID" value="RAI75300.1"/>
    <property type="molecule type" value="Genomic_DNA"/>
</dbReference>
<keyword evidence="3" id="KW-1185">Reference proteome</keyword>
<dbReference type="InterPro" id="IPR029060">
    <property type="entry name" value="PIN-like_dom_sf"/>
</dbReference>
<sequence>MKYLLDTHILIWLLTDNPKLSSTSRVILADETNEFFFSTESVREMILKAKTGKLTLPAGIDLLLFELQDEYGIRLLTVKPKHLKQLYALETPANHKDPFDHLLICQAIAEKLIMISADRNFPHYRIQGLQLAENDV</sequence>